<keyword evidence="4" id="KW-0378">Hydrolase</keyword>
<keyword evidence="8" id="KW-0548">Nucleotidyltransferase</keyword>
<dbReference type="GO" id="GO:0004519">
    <property type="term" value="F:endonuclease activity"/>
    <property type="evidence" value="ECO:0007669"/>
    <property type="project" value="UniProtKB-KW"/>
</dbReference>
<dbReference type="GO" id="GO:0015074">
    <property type="term" value="P:DNA integration"/>
    <property type="evidence" value="ECO:0007669"/>
    <property type="project" value="UniProtKB-KW"/>
</dbReference>
<evidence type="ECO:0000256" key="9">
    <source>
        <dbReference type="ARBA" id="ARBA00023172"/>
    </source>
</evidence>
<keyword evidence="8" id="KW-0808">Transferase</keyword>
<keyword evidence="6" id="KW-0229">DNA integration</keyword>
<proteinExistence type="predicted"/>
<dbReference type="InterPro" id="IPR012337">
    <property type="entry name" value="RNaseH-like_sf"/>
</dbReference>
<dbReference type="GO" id="GO:0003964">
    <property type="term" value="F:RNA-directed DNA polymerase activity"/>
    <property type="evidence" value="ECO:0007669"/>
    <property type="project" value="UniProtKB-KW"/>
</dbReference>
<evidence type="ECO:0000256" key="1">
    <source>
        <dbReference type="ARBA" id="ARBA00022722"/>
    </source>
</evidence>
<dbReference type="GO" id="GO:0046872">
    <property type="term" value="F:metal ion binding"/>
    <property type="evidence" value="ECO:0007669"/>
    <property type="project" value="UniProtKB-KW"/>
</dbReference>
<comment type="caution">
    <text evidence="11">The sequence shown here is derived from an EMBL/GenBank/DDBJ whole genome shotgun (WGS) entry which is preliminary data.</text>
</comment>
<dbReference type="GO" id="GO:0016787">
    <property type="term" value="F:hydrolase activity"/>
    <property type="evidence" value="ECO:0007669"/>
    <property type="project" value="UniProtKB-KW"/>
</dbReference>
<dbReference type="GO" id="GO:0003887">
    <property type="term" value="F:DNA-directed DNA polymerase activity"/>
    <property type="evidence" value="ECO:0007669"/>
    <property type="project" value="UniProtKB-KW"/>
</dbReference>
<evidence type="ECO:0000256" key="7">
    <source>
        <dbReference type="ARBA" id="ARBA00022918"/>
    </source>
</evidence>
<evidence type="ECO:0000256" key="4">
    <source>
        <dbReference type="ARBA" id="ARBA00022801"/>
    </source>
</evidence>
<organism evidence="11">
    <name type="scientific">Tanacetum cinerariifolium</name>
    <name type="common">Dalmatian daisy</name>
    <name type="synonym">Chrysanthemum cinerariifolium</name>
    <dbReference type="NCBI Taxonomy" id="118510"/>
    <lineage>
        <taxon>Eukaryota</taxon>
        <taxon>Viridiplantae</taxon>
        <taxon>Streptophyta</taxon>
        <taxon>Embryophyta</taxon>
        <taxon>Tracheophyta</taxon>
        <taxon>Spermatophyta</taxon>
        <taxon>Magnoliopsida</taxon>
        <taxon>eudicotyledons</taxon>
        <taxon>Gunneridae</taxon>
        <taxon>Pentapetalae</taxon>
        <taxon>asterids</taxon>
        <taxon>campanulids</taxon>
        <taxon>Asterales</taxon>
        <taxon>Asteraceae</taxon>
        <taxon>Asteroideae</taxon>
        <taxon>Anthemideae</taxon>
        <taxon>Anthemidinae</taxon>
        <taxon>Tanacetum</taxon>
    </lineage>
</organism>
<dbReference type="SUPFAM" id="SSF53098">
    <property type="entry name" value="Ribonuclease H-like"/>
    <property type="match status" value="1"/>
</dbReference>
<dbReference type="PANTHER" id="PTHR42648">
    <property type="entry name" value="TRANSPOSASE, PUTATIVE-RELATED"/>
    <property type="match status" value="1"/>
</dbReference>
<dbReference type="InterPro" id="IPR039537">
    <property type="entry name" value="Retrotran_Ty1/copia-like"/>
</dbReference>
<evidence type="ECO:0000256" key="8">
    <source>
        <dbReference type="ARBA" id="ARBA00022932"/>
    </source>
</evidence>
<dbReference type="GO" id="GO:0006310">
    <property type="term" value="P:DNA recombination"/>
    <property type="evidence" value="ECO:0007669"/>
    <property type="project" value="UniProtKB-KW"/>
</dbReference>
<dbReference type="Gene3D" id="3.30.420.10">
    <property type="entry name" value="Ribonuclease H-like superfamily/Ribonuclease H"/>
    <property type="match status" value="1"/>
</dbReference>
<keyword evidence="2" id="KW-0479">Metal-binding</keyword>
<keyword evidence="9" id="KW-0233">DNA recombination</keyword>
<sequence length="332" mass="37760">MVRHNQIRDTVSYDALYDSLVQFEPHVLASKAKKVAKNHDPLALLAHSNASSSQSHANSSYSPQPYYFTHPTSVVDYKDEYQGELQGDSQEDKLITAMIVDIQTKNAGYGGNSNRNVGKQNRNQAFNARNGYDDSNQIVQRKPKVRDAKYFREKMLLAMKDESGSNLNDEGNDLLLDNSYRDETMEELTVAVIGCSKRMTGNLQLLRNFVKKFKGLVRFKNDHFAAITGYGDYVQDEAPDMIIDFINQVQRNLKAQILMIQTDNGTEFNNEKLWAFYAKLGIVHKTSIARAPQQKGVVKRRNRTLVEAAQTILISGTFNHYPSRKPRKLWSN</sequence>
<evidence type="ECO:0000256" key="2">
    <source>
        <dbReference type="ARBA" id="ARBA00022723"/>
    </source>
</evidence>
<keyword evidence="7" id="KW-0695">RNA-directed DNA polymerase</keyword>
<evidence type="ECO:0000259" key="10">
    <source>
        <dbReference type="PROSITE" id="PS50994"/>
    </source>
</evidence>
<evidence type="ECO:0000256" key="6">
    <source>
        <dbReference type="ARBA" id="ARBA00022908"/>
    </source>
</evidence>
<accession>A0A699I3U5</accession>
<evidence type="ECO:0000256" key="5">
    <source>
        <dbReference type="ARBA" id="ARBA00022842"/>
    </source>
</evidence>
<dbReference type="PANTHER" id="PTHR42648:SF11">
    <property type="entry name" value="TRANSPOSON TY4-P GAG-POL POLYPROTEIN"/>
    <property type="match status" value="1"/>
</dbReference>
<keyword evidence="3" id="KW-0255">Endonuclease</keyword>
<dbReference type="InterPro" id="IPR036397">
    <property type="entry name" value="RNaseH_sf"/>
</dbReference>
<dbReference type="EMBL" id="BKCJ010243756">
    <property type="protein sequence ID" value="GEZ12833.1"/>
    <property type="molecule type" value="Genomic_DNA"/>
</dbReference>
<protein>
    <submittedName>
        <fullName evidence="11">Ribonuclease H-like domain-containing protein</fullName>
    </submittedName>
</protein>
<dbReference type="AlphaFoldDB" id="A0A699I3U5"/>
<dbReference type="InterPro" id="IPR001584">
    <property type="entry name" value="Integrase_cat-core"/>
</dbReference>
<keyword evidence="8" id="KW-0239">DNA-directed DNA polymerase</keyword>
<evidence type="ECO:0000256" key="3">
    <source>
        <dbReference type="ARBA" id="ARBA00022759"/>
    </source>
</evidence>
<feature type="domain" description="Integrase catalytic" evidence="10">
    <location>
        <begin position="190"/>
        <end position="332"/>
    </location>
</feature>
<gene>
    <name evidence="11" type="ORF">Tci_484806</name>
</gene>
<reference evidence="11" key="1">
    <citation type="journal article" date="2019" name="Sci. Rep.">
        <title>Draft genome of Tanacetum cinerariifolium, the natural source of mosquito coil.</title>
        <authorList>
            <person name="Yamashiro T."/>
            <person name="Shiraishi A."/>
            <person name="Satake H."/>
            <person name="Nakayama K."/>
        </authorList>
    </citation>
    <scope>NUCLEOTIDE SEQUENCE</scope>
</reference>
<dbReference type="PROSITE" id="PS50994">
    <property type="entry name" value="INTEGRASE"/>
    <property type="match status" value="1"/>
</dbReference>
<dbReference type="GO" id="GO:0003676">
    <property type="term" value="F:nucleic acid binding"/>
    <property type="evidence" value="ECO:0007669"/>
    <property type="project" value="InterPro"/>
</dbReference>
<name>A0A699I3U5_TANCI</name>
<keyword evidence="5" id="KW-0460">Magnesium</keyword>
<evidence type="ECO:0000313" key="11">
    <source>
        <dbReference type="EMBL" id="GEZ12833.1"/>
    </source>
</evidence>
<keyword evidence="1" id="KW-0540">Nuclease</keyword>